<keyword evidence="3" id="KW-1185">Reference proteome</keyword>
<dbReference type="InterPro" id="IPR011051">
    <property type="entry name" value="RmlC_Cupin_sf"/>
</dbReference>
<accession>A0A6J5FCU1</accession>
<protein>
    <recommendedName>
        <fullName evidence="1">Cupin type-2 domain-containing protein</fullName>
    </recommendedName>
</protein>
<reference evidence="2 3" key="1">
    <citation type="submission" date="2020-04" db="EMBL/GenBank/DDBJ databases">
        <authorList>
            <person name="De Canck E."/>
        </authorList>
    </citation>
    <scope>NUCLEOTIDE SEQUENCE [LARGE SCALE GENOMIC DNA]</scope>
    <source>
        <strain evidence="2 3">LMG 29542</strain>
    </source>
</reference>
<evidence type="ECO:0000313" key="3">
    <source>
        <dbReference type="Proteomes" id="UP000494363"/>
    </source>
</evidence>
<gene>
    <name evidence="2" type="ORF">LMG29542_08427</name>
</gene>
<dbReference type="RefSeq" id="WP_175233438.1">
    <property type="nucleotide sequence ID" value="NZ_CADIKH010000239.1"/>
</dbReference>
<dbReference type="PANTHER" id="PTHR40112">
    <property type="entry name" value="H2HPP ISOMERASE"/>
    <property type="match status" value="1"/>
</dbReference>
<dbReference type="Pfam" id="PF07883">
    <property type="entry name" value="Cupin_2"/>
    <property type="match status" value="1"/>
</dbReference>
<dbReference type="Proteomes" id="UP000494363">
    <property type="component" value="Unassembled WGS sequence"/>
</dbReference>
<dbReference type="SUPFAM" id="SSF51182">
    <property type="entry name" value="RmlC-like cupins"/>
    <property type="match status" value="1"/>
</dbReference>
<sequence length="126" mass="14323">MTRKNAATHHVWSELHTKILDPKITQEIIQGNDMMLSRLTLKAGAQVSRHAHPNEQFTCILEGALEFRMGQDLEHSATVRAGEVLHIPANVPHCAFALEDTIDLDIFTPPREDWLQPGGEDYFRKR</sequence>
<feature type="domain" description="Cupin type-2" evidence="1">
    <location>
        <begin position="39"/>
        <end position="101"/>
    </location>
</feature>
<dbReference type="InterPro" id="IPR013096">
    <property type="entry name" value="Cupin_2"/>
</dbReference>
<dbReference type="PANTHER" id="PTHR40112:SF1">
    <property type="entry name" value="H2HPP ISOMERASE"/>
    <property type="match status" value="1"/>
</dbReference>
<dbReference type="InterPro" id="IPR014710">
    <property type="entry name" value="RmlC-like_jellyroll"/>
</dbReference>
<dbReference type="InterPro" id="IPR025499">
    <property type="entry name" value="KdgF"/>
</dbReference>
<dbReference type="EMBL" id="CADIKH010000239">
    <property type="protein sequence ID" value="CAB3775045.1"/>
    <property type="molecule type" value="Genomic_DNA"/>
</dbReference>
<organism evidence="2 3">
    <name type="scientific">Paraburkholderia humisilvae</name>
    <dbReference type="NCBI Taxonomy" id="627669"/>
    <lineage>
        <taxon>Bacteria</taxon>
        <taxon>Pseudomonadati</taxon>
        <taxon>Pseudomonadota</taxon>
        <taxon>Betaproteobacteria</taxon>
        <taxon>Burkholderiales</taxon>
        <taxon>Burkholderiaceae</taxon>
        <taxon>Paraburkholderia</taxon>
    </lineage>
</organism>
<dbReference type="InterPro" id="IPR052535">
    <property type="entry name" value="Bacilysin_H2HPP_isomerase"/>
</dbReference>
<dbReference type="Gene3D" id="2.60.120.10">
    <property type="entry name" value="Jelly Rolls"/>
    <property type="match status" value="1"/>
</dbReference>
<evidence type="ECO:0000259" key="1">
    <source>
        <dbReference type="Pfam" id="PF07883"/>
    </source>
</evidence>
<dbReference type="CDD" id="cd02238">
    <property type="entry name" value="cupin_KdgF"/>
    <property type="match status" value="1"/>
</dbReference>
<name>A0A6J5FCU1_9BURK</name>
<dbReference type="AlphaFoldDB" id="A0A6J5FCU1"/>
<dbReference type="PIRSF" id="PIRSF029883">
    <property type="entry name" value="KdgF"/>
    <property type="match status" value="1"/>
</dbReference>
<evidence type="ECO:0000313" key="2">
    <source>
        <dbReference type="EMBL" id="CAB3775045.1"/>
    </source>
</evidence>
<proteinExistence type="predicted"/>